<dbReference type="PROSITE" id="PS51228">
    <property type="entry name" value="ACB_2"/>
    <property type="match status" value="1"/>
</dbReference>
<evidence type="ECO:0000313" key="5">
    <source>
        <dbReference type="Proteomes" id="UP001165083"/>
    </source>
</evidence>
<dbReference type="EMBL" id="BSXW01000151">
    <property type="protein sequence ID" value="GMF13279.1"/>
    <property type="molecule type" value="Genomic_DNA"/>
</dbReference>
<dbReference type="PANTHER" id="PTHR23310">
    <property type="entry name" value="ACYL-COA-BINDING PROTEIN, ACBP"/>
    <property type="match status" value="1"/>
</dbReference>
<dbReference type="PRINTS" id="PR00689">
    <property type="entry name" value="ACOABINDINGP"/>
</dbReference>
<keyword evidence="5" id="KW-1185">Reference proteome</keyword>
<comment type="similarity">
    <text evidence="1">Belongs to the ACBP family.</text>
</comment>
<evidence type="ECO:0000259" key="3">
    <source>
        <dbReference type="PROSITE" id="PS51228"/>
    </source>
</evidence>
<organism evidence="4 5">
    <name type="scientific">Phytophthora lilii</name>
    <dbReference type="NCBI Taxonomy" id="2077276"/>
    <lineage>
        <taxon>Eukaryota</taxon>
        <taxon>Sar</taxon>
        <taxon>Stramenopiles</taxon>
        <taxon>Oomycota</taxon>
        <taxon>Peronosporomycetes</taxon>
        <taxon>Peronosporales</taxon>
        <taxon>Peronosporaceae</taxon>
        <taxon>Phytophthora</taxon>
    </lineage>
</organism>
<dbReference type="Proteomes" id="UP001165083">
    <property type="component" value="Unassembled WGS sequence"/>
</dbReference>
<dbReference type="AlphaFoldDB" id="A0A9W6WQ96"/>
<evidence type="ECO:0000313" key="4">
    <source>
        <dbReference type="EMBL" id="GMF13279.1"/>
    </source>
</evidence>
<comment type="caution">
    <text evidence="4">The sequence shown here is derived from an EMBL/GenBank/DDBJ whole genome shotgun (WGS) entry which is preliminary data.</text>
</comment>
<dbReference type="InterPro" id="IPR000582">
    <property type="entry name" value="Acyl-CoA-binding_protein"/>
</dbReference>
<keyword evidence="2" id="KW-0446">Lipid-binding</keyword>
<name>A0A9W6WQ96_9STRA</name>
<accession>A0A9W6WQ96</accession>
<dbReference type="Pfam" id="PF00887">
    <property type="entry name" value="ACBP"/>
    <property type="match status" value="1"/>
</dbReference>
<dbReference type="PANTHER" id="PTHR23310:SF62">
    <property type="entry name" value="ACYL-COA BINDING PROTEIN 1, ISOFORM A"/>
    <property type="match status" value="1"/>
</dbReference>
<dbReference type="GO" id="GO:0006631">
    <property type="term" value="P:fatty acid metabolic process"/>
    <property type="evidence" value="ECO:0007669"/>
    <property type="project" value="TreeGrafter"/>
</dbReference>
<proteinExistence type="inferred from homology"/>
<dbReference type="SUPFAM" id="SSF47027">
    <property type="entry name" value="Acyl-CoA binding protein"/>
    <property type="match status" value="1"/>
</dbReference>
<gene>
    <name evidence="4" type="ORF">Plil01_000376900</name>
</gene>
<dbReference type="OrthoDB" id="409763at2759"/>
<sequence length="133" mass="14151">MSSLAEQFERSLALGKTLPPLADNAAKLRLYALFKQAQSGPNAAPRPGMLDFVGRAKWDAWSALGDLAPDEAKRQYIAAIHELAAQHGAADDVADDVAVGSDDLRVDISCVWAHNMGRLRTYAGIAAVGTTDC</sequence>
<reference evidence="4" key="1">
    <citation type="submission" date="2023-04" db="EMBL/GenBank/DDBJ databases">
        <title>Phytophthora lilii NBRC 32176.</title>
        <authorList>
            <person name="Ichikawa N."/>
            <person name="Sato H."/>
            <person name="Tonouchi N."/>
        </authorList>
    </citation>
    <scope>NUCLEOTIDE SEQUENCE</scope>
    <source>
        <strain evidence="4">NBRC 32176</strain>
    </source>
</reference>
<protein>
    <submittedName>
        <fullName evidence="4">Unnamed protein product</fullName>
    </submittedName>
</protein>
<evidence type="ECO:0000256" key="1">
    <source>
        <dbReference type="ARBA" id="ARBA00005567"/>
    </source>
</evidence>
<dbReference type="InterPro" id="IPR014352">
    <property type="entry name" value="FERM/acyl-CoA-bd_prot_sf"/>
</dbReference>
<dbReference type="Gene3D" id="1.20.80.10">
    <property type="match status" value="1"/>
</dbReference>
<evidence type="ECO:0000256" key="2">
    <source>
        <dbReference type="ARBA" id="ARBA00023121"/>
    </source>
</evidence>
<dbReference type="GO" id="GO:0000062">
    <property type="term" value="F:fatty-acyl-CoA binding"/>
    <property type="evidence" value="ECO:0007669"/>
    <property type="project" value="InterPro"/>
</dbReference>
<feature type="domain" description="ACB" evidence="3">
    <location>
        <begin position="4"/>
        <end position="89"/>
    </location>
</feature>
<dbReference type="InterPro" id="IPR035984">
    <property type="entry name" value="Acyl-CoA-binding_sf"/>
</dbReference>